<keyword evidence="1" id="KW-0472">Membrane</keyword>
<evidence type="ECO:0000313" key="3">
    <source>
        <dbReference type="EMBL" id="KZT34938.1"/>
    </source>
</evidence>
<feature type="domain" description="DUF6533" evidence="2">
    <location>
        <begin position="28"/>
        <end position="73"/>
    </location>
</feature>
<proteinExistence type="predicted"/>
<keyword evidence="4" id="KW-1185">Reference proteome</keyword>
<dbReference type="AlphaFoldDB" id="A0A166A442"/>
<protein>
    <recommendedName>
        <fullName evidence="2">DUF6533 domain-containing protein</fullName>
    </recommendedName>
</protein>
<name>A0A166A442_9AGAM</name>
<feature type="transmembrane region" description="Helical" evidence="1">
    <location>
        <begin position="58"/>
        <end position="79"/>
    </location>
</feature>
<keyword evidence="1" id="KW-1133">Transmembrane helix</keyword>
<feature type="transmembrane region" description="Helical" evidence="1">
    <location>
        <begin position="131"/>
        <end position="158"/>
    </location>
</feature>
<evidence type="ECO:0000256" key="1">
    <source>
        <dbReference type="SAM" id="Phobius"/>
    </source>
</evidence>
<keyword evidence="1" id="KW-0812">Transmembrane</keyword>
<dbReference type="OrthoDB" id="3251775at2759"/>
<feature type="transmembrane region" description="Helical" evidence="1">
    <location>
        <begin position="244"/>
        <end position="266"/>
    </location>
</feature>
<dbReference type="EMBL" id="KV428159">
    <property type="protein sequence ID" value="KZT34938.1"/>
    <property type="molecule type" value="Genomic_DNA"/>
</dbReference>
<evidence type="ECO:0000259" key="2">
    <source>
        <dbReference type="Pfam" id="PF20151"/>
    </source>
</evidence>
<feature type="transmembrane region" description="Helical" evidence="1">
    <location>
        <begin position="99"/>
        <end position="119"/>
    </location>
</feature>
<feature type="transmembrane region" description="Helical" evidence="1">
    <location>
        <begin position="178"/>
        <end position="199"/>
    </location>
</feature>
<feature type="transmembrane region" description="Helical" evidence="1">
    <location>
        <begin position="220"/>
        <end position="238"/>
    </location>
</feature>
<dbReference type="Pfam" id="PF20151">
    <property type="entry name" value="DUF6533"/>
    <property type="match status" value="1"/>
</dbReference>
<dbReference type="Proteomes" id="UP000076798">
    <property type="component" value="Unassembled WGS sequence"/>
</dbReference>
<organism evidence="3 4">
    <name type="scientific">Sistotremastrum suecicum HHB10207 ss-3</name>
    <dbReference type="NCBI Taxonomy" id="1314776"/>
    <lineage>
        <taxon>Eukaryota</taxon>
        <taxon>Fungi</taxon>
        <taxon>Dikarya</taxon>
        <taxon>Basidiomycota</taxon>
        <taxon>Agaricomycotina</taxon>
        <taxon>Agaricomycetes</taxon>
        <taxon>Sistotremastrales</taxon>
        <taxon>Sistotremastraceae</taxon>
        <taxon>Sistotremastrum</taxon>
    </lineage>
</organism>
<feature type="transmembrane region" description="Helical" evidence="1">
    <location>
        <begin position="25"/>
        <end position="46"/>
    </location>
</feature>
<accession>A0A166A442</accession>
<gene>
    <name evidence="3" type="ORF">SISSUDRAFT_1052113</name>
</gene>
<sequence length="315" mass="35757">MSWAFDAVERSLFEELESSFRNLTISRYMSAAGFVVLLWDTILILPEEIRLVWCARNTLVKWIYLGNKYIVLVALTIVMNELSGIGGITFSTNFCKGWAVVHICLSVLSIAVCNGLVLLRVCILWENRKFIFNALFTVLTCVTTVAFCLTVYALFKFLPGLAWSPVFNTCITDGNTQILAAAWGIPLIFDLSVFFMTCWNALDRPRRLDTPFTAQLSQDGLFYFLAICALRIFNVVIIWKAPISLIYCGAYFTWALDTTAMSRLLINLRRVEIRDHTMVSLSQGRMTPFGAPVSSKMRISKSSMEDSYELRSHTY</sequence>
<reference evidence="3 4" key="1">
    <citation type="journal article" date="2016" name="Mol. Biol. Evol.">
        <title>Comparative Genomics of Early-Diverging Mushroom-Forming Fungi Provides Insights into the Origins of Lignocellulose Decay Capabilities.</title>
        <authorList>
            <person name="Nagy L.G."/>
            <person name="Riley R."/>
            <person name="Tritt A."/>
            <person name="Adam C."/>
            <person name="Daum C."/>
            <person name="Floudas D."/>
            <person name="Sun H."/>
            <person name="Yadav J.S."/>
            <person name="Pangilinan J."/>
            <person name="Larsson K.H."/>
            <person name="Matsuura K."/>
            <person name="Barry K."/>
            <person name="Labutti K."/>
            <person name="Kuo R."/>
            <person name="Ohm R.A."/>
            <person name="Bhattacharya S.S."/>
            <person name="Shirouzu T."/>
            <person name="Yoshinaga Y."/>
            <person name="Martin F.M."/>
            <person name="Grigoriev I.V."/>
            <person name="Hibbett D.S."/>
        </authorList>
    </citation>
    <scope>NUCLEOTIDE SEQUENCE [LARGE SCALE GENOMIC DNA]</scope>
    <source>
        <strain evidence="3 4">HHB10207 ss-3</strain>
    </source>
</reference>
<dbReference type="InterPro" id="IPR045340">
    <property type="entry name" value="DUF6533"/>
</dbReference>
<evidence type="ECO:0000313" key="4">
    <source>
        <dbReference type="Proteomes" id="UP000076798"/>
    </source>
</evidence>